<evidence type="ECO:0000256" key="1">
    <source>
        <dbReference type="ARBA" id="ARBA00008056"/>
    </source>
</evidence>
<dbReference type="InterPro" id="IPR026992">
    <property type="entry name" value="DIOX_N"/>
</dbReference>
<evidence type="ECO:0000256" key="2">
    <source>
        <dbReference type="ARBA" id="ARBA00022723"/>
    </source>
</evidence>
<dbReference type="AlphaFoldDB" id="A0A1E5UTV4"/>
<keyword evidence="4 5" id="KW-0408">Iron</keyword>
<dbReference type="Pfam" id="PF03171">
    <property type="entry name" value="2OG-FeII_Oxy"/>
    <property type="match status" value="1"/>
</dbReference>
<dbReference type="Pfam" id="PF14226">
    <property type="entry name" value="DIOX_N"/>
    <property type="match status" value="1"/>
</dbReference>
<dbReference type="OrthoDB" id="288590at2759"/>
<keyword evidence="3 5" id="KW-0560">Oxidoreductase</keyword>
<dbReference type="PANTHER" id="PTHR47991">
    <property type="entry name" value="OXOGLUTARATE/IRON-DEPENDENT DIOXYGENASE"/>
    <property type="match status" value="1"/>
</dbReference>
<dbReference type="InterPro" id="IPR050295">
    <property type="entry name" value="Plant_2OG-oxidoreductases"/>
</dbReference>
<evidence type="ECO:0000313" key="8">
    <source>
        <dbReference type="Proteomes" id="UP000095767"/>
    </source>
</evidence>
<accession>A0A1E5UTV4</accession>
<dbReference type="PROSITE" id="PS51471">
    <property type="entry name" value="FE2OG_OXY"/>
    <property type="match status" value="1"/>
</dbReference>
<protein>
    <submittedName>
        <fullName evidence="7">Protein SRG1</fullName>
    </submittedName>
</protein>
<dbReference type="EMBL" id="LWDX02063627">
    <property type="protein sequence ID" value="OEL16235.1"/>
    <property type="molecule type" value="Genomic_DNA"/>
</dbReference>
<dbReference type="InterPro" id="IPR044861">
    <property type="entry name" value="IPNS-like_FE2OG_OXY"/>
</dbReference>
<dbReference type="Gene3D" id="2.60.120.330">
    <property type="entry name" value="B-lactam Antibiotic, Isopenicillin N Synthase, Chain"/>
    <property type="match status" value="1"/>
</dbReference>
<name>A0A1E5UTV4_9POAL</name>
<keyword evidence="8" id="KW-1185">Reference proteome</keyword>
<evidence type="ECO:0000313" key="7">
    <source>
        <dbReference type="EMBL" id="OEL16235.1"/>
    </source>
</evidence>
<comment type="similarity">
    <text evidence="1 5">Belongs to the iron/ascorbate-dependent oxidoreductase family.</text>
</comment>
<evidence type="ECO:0000256" key="3">
    <source>
        <dbReference type="ARBA" id="ARBA00023002"/>
    </source>
</evidence>
<dbReference type="InterPro" id="IPR027443">
    <property type="entry name" value="IPNS-like_sf"/>
</dbReference>
<dbReference type="GO" id="GO:0046872">
    <property type="term" value="F:metal ion binding"/>
    <property type="evidence" value="ECO:0007669"/>
    <property type="project" value="UniProtKB-KW"/>
</dbReference>
<dbReference type="STRING" id="888268.A0A1E5UTV4"/>
<dbReference type="InterPro" id="IPR005123">
    <property type="entry name" value="Oxoglu/Fe-dep_dioxygenase_dom"/>
</dbReference>
<proteinExistence type="inferred from homology"/>
<dbReference type="GO" id="GO:0016491">
    <property type="term" value="F:oxidoreductase activity"/>
    <property type="evidence" value="ECO:0007669"/>
    <property type="project" value="UniProtKB-KW"/>
</dbReference>
<keyword evidence="2 5" id="KW-0479">Metal-binding</keyword>
<evidence type="ECO:0000259" key="6">
    <source>
        <dbReference type="PROSITE" id="PS51471"/>
    </source>
</evidence>
<feature type="domain" description="Fe2OG dioxygenase" evidence="6">
    <location>
        <begin position="241"/>
        <end position="345"/>
    </location>
</feature>
<sequence>MAEDQAQPWKIPPIVQELAAGVQEPPSRYVAHEQDRPAVAAAAAMPEPIPIVDLSRLSAADDDGGANEVAKLQSALQNWGLFLVIKPLSFLVVFRYHDGVIDDQAQFGSVSVQAVGHGMEPEFLAEMMEATRGFFNLPLEEKQRYSNLVDGKEFSFEGYGNDMVVSEDQILDWCDRLYLIVEPESRIVHSLWPARPPAFSDVMREYTARCRAIADVVLASLARQLGLHEGCFVGMMNEGLAMTHARFNYYPRCPRPDLVLGLKPHSDASVITVVLIDDAVSGLQVQKPNDGAGVWYDVPIVPNALLINVGDAIEIMSNGFFMSPVHRAVTNAERDRVSLAMFYTLDPEKEIEPLPELVDEKRPRRYGKTTTKDYLAVLFERFARGGRAMDTVKISTAQPDSGTRSEDG</sequence>
<dbReference type="Proteomes" id="UP000095767">
    <property type="component" value="Unassembled WGS sequence"/>
</dbReference>
<evidence type="ECO:0000256" key="5">
    <source>
        <dbReference type="RuleBase" id="RU003682"/>
    </source>
</evidence>
<dbReference type="SUPFAM" id="SSF51197">
    <property type="entry name" value="Clavaminate synthase-like"/>
    <property type="match status" value="1"/>
</dbReference>
<organism evidence="7 8">
    <name type="scientific">Dichanthelium oligosanthes</name>
    <dbReference type="NCBI Taxonomy" id="888268"/>
    <lineage>
        <taxon>Eukaryota</taxon>
        <taxon>Viridiplantae</taxon>
        <taxon>Streptophyta</taxon>
        <taxon>Embryophyta</taxon>
        <taxon>Tracheophyta</taxon>
        <taxon>Spermatophyta</taxon>
        <taxon>Magnoliopsida</taxon>
        <taxon>Liliopsida</taxon>
        <taxon>Poales</taxon>
        <taxon>Poaceae</taxon>
        <taxon>PACMAD clade</taxon>
        <taxon>Panicoideae</taxon>
        <taxon>Panicodae</taxon>
        <taxon>Paniceae</taxon>
        <taxon>Dichantheliinae</taxon>
        <taxon>Dichanthelium</taxon>
    </lineage>
</organism>
<reference evidence="7 8" key="1">
    <citation type="submission" date="2016-09" db="EMBL/GenBank/DDBJ databases">
        <title>The draft genome of Dichanthelium oligosanthes: A C3 panicoid grass species.</title>
        <authorList>
            <person name="Studer A.J."/>
            <person name="Schnable J.C."/>
            <person name="Brutnell T.P."/>
        </authorList>
    </citation>
    <scope>NUCLEOTIDE SEQUENCE [LARGE SCALE GENOMIC DNA]</scope>
    <source>
        <strain evidence="8">cv. Kellogg 1175</strain>
        <tissue evidence="7">Leaf</tissue>
    </source>
</reference>
<evidence type="ECO:0000256" key="4">
    <source>
        <dbReference type="ARBA" id="ARBA00023004"/>
    </source>
</evidence>
<comment type="caution">
    <text evidence="7">The sequence shown here is derived from an EMBL/GenBank/DDBJ whole genome shotgun (WGS) entry which is preliminary data.</text>
</comment>
<gene>
    <name evidence="7" type="ORF">BAE44_0022746</name>
</gene>